<dbReference type="RefSeq" id="WP_120212303.1">
    <property type="nucleotide sequence ID" value="NZ_BMCW01000001.1"/>
</dbReference>
<dbReference type="AlphaFoldDB" id="A0A420DE17"/>
<accession>A0A420DE17</accession>
<name>A0A420DE17_9FLAO</name>
<reference evidence="1" key="1">
    <citation type="journal article" date="2014" name="Int. J. Syst. Evol. Microbiol.">
        <title>Complete genome of a new Firmicutes species belonging to the dominant human colonic microbiota ('Ruminococcus bicirculans') reveals two chromosomes and a selective capacity to utilize plant glucans.</title>
        <authorList>
            <consortium name="NISC Comparative Sequencing Program"/>
            <person name="Wegmann U."/>
            <person name="Louis P."/>
            <person name="Goesmann A."/>
            <person name="Henrissat B."/>
            <person name="Duncan S.H."/>
            <person name="Flint H.J."/>
        </authorList>
    </citation>
    <scope>NUCLEOTIDE SEQUENCE</scope>
    <source>
        <strain evidence="1">CCM 8490</strain>
    </source>
</reference>
<dbReference type="EMBL" id="RAQH01000001">
    <property type="protein sequence ID" value="RKE90023.1"/>
    <property type="molecule type" value="Genomic_DNA"/>
</dbReference>
<sequence length="61" mass="7260">MSDNYRFLERNKQVRIFFDKLAEKNPEWRMGALEKKTADQFFISERTVRSILKGSGIYQTA</sequence>
<proteinExistence type="predicted"/>
<reference evidence="2 3" key="2">
    <citation type="submission" date="2018-09" db="EMBL/GenBank/DDBJ databases">
        <title>Genomic Encyclopedia of Archaeal and Bacterial Type Strains, Phase II (KMG-II): from individual species to whole genera.</title>
        <authorList>
            <person name="Goeker M."/>
        </authorList>
    </citation>
    <scope>NUCLEOTIDE SEQUENCE [LARGE SCALE GENOMIC DNA]</scope>
    <source>
        <strain evidence="2 3">DSM 27620</strain>
    </source>
</reference>
<organism evidence="2 3">
    <name type="scientific">Epilithonimonas arachidiradicis</name>
    <dbReference type="NCBI Taxonomy" id="1617282"/>
    <lineage>
        <taxon>Bacteria</taxon>
        <taxon>Pseudomonadati</taxon>
        <taxon>Bacteroidota</taxon>
        <taxon>Flavobacteriia</taxon>
        <taxon>Flavobacteriales</taxon>
        <taxon>Weeksellaceae</taxon>
        <taxon>Chryseobacterium group</taxon>
        <taxon>Epilithonimonas</taxon>
    </lineage>
</organism>
<protein>
    <submittedName>
        <fullName evidence="2">Uncharacterized protein</fullName>
    </submittedName>
</protein>
<dbReference type="Proteomes" id="UP000285906">
    <property type="component" value="Unassembled WGS sequence"/>
</dbReference>
<comment type="caution">
    <text evidence="2">The sequence shown here is derived from an EMBL/GenBank/DDBJ whole genome shotgun (WGS) entry which is preliminary data.</text>
</comment>
<evidence type="ECO:0000313" key="4">
    <source>
        <dbReference type="Proteomes" id="UP000658202"/>
    </source>
</evidence>
<evidence type="ECO:0000313" key="1">
    <source>
        <dbReference type="EMBL" id="GGG47165.1"/>
    </source>
</evidence>
<evidence type="ECO:0000313" key="2">
    <source>
        <dbReference type="EMBL" id="RKE90023.1"/>
    </source>
</evidence>
<dbReference type="OrthoDB" id="771086at2"/>
<reference evidence="1" key="4">
    <citation type="submission" date="2024-05" db="EMBL/GenBank/DDBJ databases">
        <authorList>
            <person name="Sun Q."/>
            <person name="Sedlacek I."/>
        </authorList>
    </citation>
    <scope>NUCLEOTIDE SEQUENCE</scope>
    <source>
        <strain evidence="1">CCM 8490</strain>
    </source>
</reference>
<keyword evidence="4" id="KW-1185">Reference proteome</keyword>
<reference evidence="4" key="3">
    <citation type="journal article" date="2019" name="Int. J. Syst. Evol. Microbiol.">
        <title>The Global Catalogue of Microorganisms (GCM) 10K type strain sequencing project: providing services to taxonomists for standard genome sequencing and annotation.</title>
        <authorList>
            <consortium name="The Broad Institute Genomics Platform"/>
            <consortium name="The Broad Institute Genome Sequencing Center for Infectious Disease"/>
            <person name="Wu L."/>
            <person name="Ma J."/>
        </authorList>
    </citation>
    <scope>NUCLEOTIDE SEQUENCE [LARGE SCALE GENOMIC DNA]</scope>
    <source>
        <strain evidence="4">CCM 8490</strain>
    </source>
</reference>
<evidence type="ECO:0000313" key="3">
    <source>
        <dbReference type="Proteomes" id="UP000285906"/>
    </source>
</evidence>
<gene>
    <name evidence="2" type="ORF">BXY58_0608</name>
    <name evidence="1" type="ORF">GCM10007332_05830</name>
</gene>
<dbReference type="EMBL" id="BMCW01000001">
    <property type="protein sequence ID" value="GGG47165.1"/>
    <property type="molecule type" value="Genomic_DNA"/>
</dbReference>
<dbReference type="Proteomes" id="UP000658202">
    <property type="component" value="Unassembled WGS sequence"/>
</dbReference>